<evidence type="ECO:0000259" key="8">
    <source>
        <dbReference type="Pfam" id="PF26037"/>
    </source>
</evidence>
<sequence length="2251" mass="258520">MAFFQLVLKAEKLEKARLRYEDEKLRSIEISKGAKPRLTLKQRLRRKRLKCIVFLLLPQFFSKRGRQALMAYAFILTLTGPGKNTLHNISVLSESLVCGQEQLKQAVKNVVDLIKQPFYALRDAISKVIKTVKMVVKRIKQTLVAIKRLVLSIPIDRPSVTLEMYLSVRVITSVFQWLGSIVNICNKKLGTPFDRCQRVFEGAVADCKAKLGPVFGGICNLTYIVSALCYIVKPLDFICMLVSYVADTIVDAVRKSLISFLCAEIKRFTRHMRAMFYVKVKFSHSFHFETNHSRTLEEVSTGIITEVRSRTDRFLAVFDWMSFMTTFFIFFMLLRVLHYRHKWLTNERFDNRYLTDDLRTIDLIRTRQDKETILPLNRRERNQYIPLTSITLIKVERVKLTKSAVFLCLTTFKICIHMMADYSLYWILSTIRYHGRIETKVQRPSSVGVYVSGNGYLADLYRSIVKAFTPHAKDPEIDMMPCLPDPIPPDLDRYTQIVTLIAFCWIMAIFEPYGLRLRHVVMCKYHPERAKQRAAWLYNHIIRSRGSFLKFARRQLRRKFGITEGEKIERVTFRERCLAMCPFLNKLFPQKQNMCLLCGAVERSDQEPHVKCTTPGCVGLFCIQCFADLQNLCTICRSPIEYGDLTDMSEEKDSSDDQLIVKKEPVPIIKEEIPHVEKEPEVKIKIEEIPEKRLSEEEIPKEEMPDKRLLKERLSEEKIPTEELSKEELVEKELPKKIIFEEIKREDEKIEREIEKKDKAVQTDDDETSSDSIYSYTYQDESPQEIEVVHRRIPFKDVEAQKIKEDVTIQIFNDALAEEITSTSEDPTSCFVVRARRRLRTRLKRKSCSCPRKEEDSSSSTSIADTESWPTEELDEEEVVHIEMDDGSKELLLKDGAVKEKKRSRVKRILAALAKIPWLGKSTRNDRDSDGEWKARKPSLLDKIAQMLPGNQSVSPVRTYRRIRTTKKNAKCKESCALSSSTDEEDEQSMLLEAHNRQVDCLQIHPDHDDHSEDNIYSRDYDSHRVRRRTICRQRGARARSGEPANLKHPHEKKFATTQLPRYLQSISRDTAYFEVDEIKDERSTRMCVRSGERINDLADTRVCVEHQKLKRHVTSNVCTRISCSCTSHICNVQGESKVCQSDMSAVTEQSDEAPKTEGIETDRELLSINWELNQRKSMEQIITKKTSMEIETNQREVLEKIASRDGQRKLLAETGGAVAELNNIAQEEILRKYFVRGEQSKKLDVRGKAETSTSRVNDKPQLYYPLAGSELHSGTYRAKRCEKSAEEKLTKQPEATETRIDDREAVKSTEFEEGVGTIQGDSQIIAHGRKPTEMSTGNIRKFKRYDKSDKILHSDQNAEMFKASDLEEKGGKRRERKRKRWVKRSEPGCSSLRGRRKLRDKATLIKEKQYCRRKQKETRDCDVQTPVHSSSLEKKPQQIRKRKYDVNVQEGRLGIPILKKYLPSYQTSGLIDELKEHDKMRLIQEQEARRWTALCALRGTDTSSSTRSRDRTSCSTFTVCDAHKSVSRLTLTSTRLIEGNTLPYQETQSFRDVIREFREKFVKTSEQSLISLSRHADKCKDLKQLFPPKNEDRETVTMASKSGKAVNSFKELSESSKEQINIKVTDEDTECQDAISRDSTRDGCCCKDPSFSSTDLPQDSLDSVIPRLHFNECDESACSWTTIYPLETRAKMDDSDGSSLNAICMGRGTRYGNDERSNVCRNVRSTTCDAIDGSSWLPRSIYTDCAKVDGDVPKECFTNSGKYRNERLQKPMLNRNDIWWKQAGCKLPQEPLRDSRKEPTTRRWPTCSCIVEEEEDRCANVGRGDKESSEDPCDNVECPKKISVCQIPSSALVETVTVCETPFRNAEKHCEETPACESPLGDSAECPRAAIPCGTTFENSEEPPKVTRVCKEFVAGEPPKDIAVCGTTVGEPKGPPEEVTVCKSSLLDSGEAPKETISKTIPDSNFASQEDVDSVSLNDAKDKLVRENTDMANLNNQKENAGNVGSMVQSNDKSNIVSNNLTKLTFAKNVTQNERTKGNVLNNRSRNPIVPVGSVEYSKQRVSRNVYSTVLARMEFPNRPNFTSNHNPQEILKIPIDKRGAAKMRSPLNRPTKIHLEQQNKVLKDLTTRDLTSSKNNQVDEKIQENSKEKEEVQDIPKEKEMAEEKPRESILHTSLKKLIDVIKHYRVQLKDKIETKNIEVKETVIDDKEDVTQLESISETREKIDDEKERRDVNKETHIKGKLQINLLI</sequence>
<dbReference type="GO" id="GO:0016020">
    <property type="term" value="C:membrane"/>
    <property type="evidence" value="ECO:0007669"/>
    <property type="project" value="UniProtKB-SubCell"/>
</dbReference>
<dbReference type="EMBL" id="KK107148">
    <property type="protein sequence ID" value="EZA57444.1"/>
    <property type="molecule type" value="Genomic_DNA"/>
</dbReference>
<accession>A0A026WQR6</accession>
<organism evidence="9 10">
    <name type="scientific">Ooceraea biroi</name>
    <name type="common">Clonal raider ant</name>
    <name type="synonym">Cerapachys biroi</name>
    <dbReference type="NCBI Taxonomy" id="2015173"/>
    <lineage>
        <taxon>Eukaryota</taxon>
        <taxon>Metazoa</taxon>
        <taxon>Ecdysozoa</taxon>
        <taxon>Arthropoda</taxon>
        <taxon>Hexapoda</taxon>
        <taxon>Insecta</taxon>
        <taxon>Pterygota</taxon>
        <taxon>Neoptera</taxon>
        <taxon>Endopterygota</taxon>
        <taxon>Hymenoptera</taxon>
        <taxon>Apocrita</taxon>
        <taxon>Aculeata</taxon>
        <taxon>Formicoidea</taxon>
        <taxon>Formicidae</taxon>
        <taxon>Dorylinae</taxon>
        <taxon>Ooceraea</taxon>
    </lineage>
</organism>
<evidence type="ECO:0000256" key="4">
    <source>
        <dbReference type="ARBA" id="ARBA00023136"/>
    </source>
</evidence>
<keyword evidence="4 6" id="KW-0472">Membrane</keyword>
<dbReference type="Proteomes" id="UP000053097">
    <property type="component" value="Unassembled WGS sequence"/>
</dbReference>
<dbReference type="InterPro" id="IPR012858">
    <property type="entry name" value="DC_STAMP-like"/>
</dbReference>
<evidence type="ECO:0000313" key="10">
    <source>
        <dbReference type="Proteomes" id="UP000053097"/>
    </source>
</evidence>
<feature type="domain" description="Dendritic cell-specific transmembrane protein-like" evidence="7">
    <location>
        <begin position="349"/>
        <end position="538"/>
    </location>
</feature>
<proteinExistence type="predicted"/>
<evidence type="ECO:0000259" key="7">
    <source>
        <dbReference type="Pfam" id="PF07782"/>
    </source>
</evidence>
<dbReference type="Pfam" id="PF07782">
    <property type="entry name" value="DC_STAMP"/>
    <property type="match status" value="1"/>
</dbReference>
<dbReference type="InterPro" id="IPR051856">
    <property type="entry name" value="CSR-E3_Ligase_Protein"/>
</dbReference>
<dbReference type="PANTHER" id="PTHR21041:SF9">
    <property type="entry name" value="DENDRITIC CELL-SPECIFIC TRANSMEMBRANE PROTEIN-LIKE DOMAIN-CONTAINING PROTEIN"/>
    <property type="match status" value="1"/>
</dbReference>
<feature type="compositionally biased region" description="Basic and acidic residues" evidence="5">
    <location>
        <begin position="2139"/>
        <end position="2169"/>
    </location>
</feature>
<name>A0A026WQR6_OOCBI</name>
<dbReference type="PANTHER" id="PTHR21041">
    <property type="entry name" value="DENDRITIC CELL-SPECIFIC TRANSMEMBRANE PROTEIN"/>
    <property type="match status" value="1"/>
</dbReference>
<evidence type="ECO:0000256" key="5">
    <source>
        <dbReference type="SAM" id="MobiDB-lite"/>
    </source>
</evidence>
<protein>
    <submittedName>
        <fullName evidence="9">DC-STAMP domain-containing protein</fullName>
    </submittedName>
</protein>
<feature type="region of interest" description="Disordered" evidence="5">
    <location>
        <begin position="1364"/>
        <end position="1390"/>
    </location>
</feature>
<keyword evidence="3 6" id="KW-1133">Transmembrane helix</keyword>
<dbReference type="Pfam" id="PF26037">
    <property type="entry name" value="zf-RING_DCST1_C"/>
    <property type="match status" value="1"/>
</dbReference>
<feature type="compositionally biased region" description="Low complexity" evidence="5">
    <location>
        <begin position="858"/>
        <end position="868"/>
    </location>
</feature>
<feature type="transmembrane region" description="Helical" evidence="6">
    <location>
        <begin position="314"/>
        <end position="334"/>
    </location>
</feature>
<evidence type="ECO:0000256" key="6">
    <source>
        <dbReference type="SAM" id="Phobius"/>
    </source>
</evidence>
<feature type="region of interest" description="Disordered" evidence="5">
    <location>
        <begin position="1285"/>
        <end position="1304"/>
    </location>
</feature>
<dbReference type="OMA" id="FKICIHM"/>
<dbReference type="OrthoDB" id="6598372at2759"/>
<feature type="transmembrane region" description="Helical" evidence="6">
    <location>
        <begin position="404"/>
        <end position="428"/>
    </location>
</feature>
<evidence type="ECO:0000256" key="2">
    <source>
        <dbReference type="ARBA" id="ARBA00022692"/>
    </source>
</evidence>
<feature type="region of interest" description="Disordered" evidence="5">
    <location>
        <begin position="2129"/>
        <end position="2169"/>
    </location>
</feature>
<evidence type="ECO:0000256" key="3">
    <source>
        <dbReference type="ARBA" id="ARBA00022989"/>
    </source>
</evidence>
<evidence type="ECO:0000256" key="1">
    <source>
        <dbReference type="ARBA" id="ARBA00004141"/>
    </source>
</evidence>
<keyword evidence="2 6" id="KW-0812">Transmembrane</keyword>
<reference evidence="9 10" key="1">
    <citation type="journal article" date="2014" name="Curr. Biol.">
        <title>The genome of the clonal raider ant Cerapachys biroi.</title>
        <authorList>
            <person name="Oxley P.R."/>
            <person name="Ji L."/>
            <person name="Fetter-Pruneda I."/>
            <person name="McKenzie S.K."/>
            <person name="Li C."/>
            <person name="Hu H."/>
            <person name="Zhang G."/>
            <person name="Kronauer D.J."/>
        </authorList>
    </citation>
    <scope>NUCLEOTIDE SEQUENCE [LARGE SCALE GENOMIC DNA]</scope>
</reference>
<comment type="subcellular location">
    <subcellularLocation>
        <location evidence="1">Membrane</location>
        <topology evidence="1">Multi-pass membrane protein</topology>
    </subcellularLocation>
</comment>
<dbReference type="Pfam" id="PF26039">
    <property type="entry name" value="Dcst2"/>
    <property type="match status" value="1"/>
</dbReference>
<dbReference type="InterPro" id="IPR058842">
    <property type="entry name" value="DCST1_C"/>
</dbReference>
<evidence type="ECO:0000313" key="9">
    <source>
        <dbReference type="EMBL" id="EZA57444.1"/>
    </source>
</evidence>
<feature type="compositionally biased region" description="Basic residues" evidence="5">
    <location>
        <begin position="1372"/>
        <end position="1383"/>
    </location>
</feature>
<keyword evidence="10" id="KW-1185">Reference proteome</keyword>
<dbReference type="STRING" id="2015173.A0A026WQR6"/>
<gene>
    <name evidence="9" type="ORF">X777_02452</name>
</gene>
<feature type="domain" description="E3 ubiquitin-protein ligase DCST1-like C-terminal" evidence="8">
    <location>
        <begin position="594"/>
        <end position="639"/>
    </location>
</feature>
<feature type="region of interest" description="Disordered" evidence="5">
    <location>
        <begin position="847"/>
        <end position="875"/>
    </location>
</feature>